<evidence type="ECO:0000256" key="3">
    <source>
        <dbReference type="ARBA" id="ARBA00022737"/>
    </source>
</evidence>
<reference evidence="10" key="1">
    <citation type="submission" date="2021-06" db="EMBL/GenBank/DDBJ databases">
        <authorList>
            <person name="Kallberg Y."/>
            <person name="Tangrot J."/>
            <person name="Rosling A."/>
        </authorList>
    </citation>
    <scope>NUCLEOTIDE SEQUENCE</scope>
    <source>
        <strain evidence="10">FL130A</strain>
    </source>
</reference>
<dbReference type="PANTHER" id="PTHR11764:SF20">
    <property type="entry name" value="LANOSTEROL SYNTHASE"/>
    <property type="match status" value="1"/>
</dbReference>
<evidence type="ECO:0000256" key="5">
    <source>
        <dbReference type="ARBA" id="ARBA00023098"/>
    </source>
</evidence>
<comment type="similarity">
    <text evidence="1 7">Belongs to the terpene cyclase/mutase family.</text>
</comment>
<evidence type="ECO:0000313" key="10">
    <source>
        <dbReference type="EMBL" id="CAG8438416.1"/>
    </source>
</evidence>
<gene>
    <name evidence="10" type="ORF">ALEPTO_LOCUS93</name>
</gene>
<evidence type="ECO:0000313" key="11">
    <source>
        <dbReference type="Proteomes" id="UP000789508"/>
    </source>
</evidence>
<dbReference type="InterPro" id="IPR008930">
    <property type="entry name" value="Terpenoid_cyclase/PrenylTrfase"/>
</dbReference>
<keyword evidence="3" id="KW-0677">Repeat</keyword>
<sequence length="728" mass="83515">MPPNTDVFVDVQSPEKFQSTDPLRWRLKVEHGRQTWHYLEHDDELKKWPQSICDKYWLGIPFPTKQLNTPKTALEAARNGFEFFKLLQTEDGHWAGEYGGPMFLLPGLIIAMYVTHTPIPKTWRVEIIRYLFNRAHKDDGGWGIHIEGPSTVFGTALNYVTLRILGVDADHPAMVKSRATLHKLGGAIGSPSWGKFWLAVLNVYDWEGMNPIIPELWLLPYSLPFHPGRFWCHTRMVYLPMSYIYGKRASADLCPLIKQLRQELYVQPYESINWANARNNVCEVDLYVPHTGLLDFLNGIIGLYEKFQNLVDLRKYALNEVYKQVKYEDENTFYLDLGPVNKAMNLIVVYLEEGPNSEAFRFSRSKLIDFMWMGAEGMMMNGTNGSQLWDTVFTVQAVIESGLASEPSNHESMLRALEFLDDCQIKRNVPNMETCYRHASKGAWPFSTRDQGYTVSDCTAEGLKAVIFLQNKLKYTPKLVSEERLRQAVDVLLSMQNSDGGFASYELIRGPRLLELINPGEVFGNIMIEYSYPECTTAVLTGLCTFRKYYPDYRSDEISEVCNKAAKYIHDSQQEDGGWYGCWAICYTYAALFALESLANFGEHYVNSTSSRKGCDFLISKQREDGGWGESYKSCEKGEYVQHAESQVVNTSWAVLALMSAQYPDEKAIRKGIKFIMSRQLPHGEWKQEGIEGVFNKNCMISYPNYKHIFTVWALGRYAKIYKDPVLF</sequence>
<dbReference type="PANTHER" id="PTHR11764">
    <property type="entry name" value="TERPENE CYCLASE/MUTASE FAMILY MEMBER"/>
    <property type="match status" value="1"/>
</dbReference>
<comment type="caution">
    <text evidence="10">The sequence shown here is derived from an EMBL/GenBank/DDBJ whole genome shotgun (WGS) entry which is preliminary data.</text>
</comment>
<dbReference type="GO" id="GO:0000250">
    <property type="term" value="F:lanosterol synthase activity"/>
    <property type="evidence" value="ECO:0007669"/>
    <property type="project" value="TreeGrafter"/>
</dbReference>
<dbReference type="Proteomes" id="UP000789508">
    <property type="component" value="Unassembled WGS sequence"/>
</dbReference>
<dbReference type="AlphaFoldDB" id="A0A9N8V3I0"/>
<dbReference type="NCBIfam" id="TIGR01787">
    <property type="entry name" value="squalene_cyclas"/>
    <property type="match status" value="1"/>
</dbReference>
<evidence type="ECO:0000256" key="4">
    <source>
        <dbReference type="ARBA" id="ARBA00022955"/>
    </source>
</evidence>
<keyword evidence="11" id="KW-1185">Reference proteome</keyword>
<keyword evidence="6 7" id="KW-0413">Isomerase</keyword>
<dbReference type="GO" id="GO:0005811">
    <property type="term" value="C:lipid droplet"/>
    <property type="evidence" value="ECO:0007669"/>
    <property type="project" value="InterPro"/>
</dbReference>
<keyword evidence="5" id="KW-0443">Lipid metabolism</keyword>
<dbReference type="Pfam" id="PF13243">
    <property type="entry name" value="SQHop_cyclase_C"/>
    <property type="match status" value="1"/>
</dbReference>
<accession>A0A9N8V3I0</accession>
<evidence type="ECO:0000256" key="6">
    <source>
        <dbReference type="ARBA" id="ARBA00023235"/>
    </source>
</evidence>
<dbReference type="EC" id="5.4.99.-" evidence="7"/>
<evidence type="ECO:0000259" key="9">
    <source>
        <dbReference type="Pfam" id="PF13249"/>
    </source>
</evidence>
<dbReference type="InterPro" id="IPR018333">
    <property type="entry name" value="Squalene_cyclase"/>
</dbReference>
<evidence type="ECO:0000256" key="7">
    <source>
        <dbReference type="RuleBase" id="RU362003"/>
    </source>
</evidence>
<dbReference type="SUPFAM" id="SSF48239">
    <property type="entry name" value="Terpenoid cyclases/Protein prenyltransferases"/>
    <property type="match status" value="2"/>
</dbReference>
<dbReference type="OrthoDB" id="21502at2759"/>
<dbReference type="CDD" id="cd02892">
    <property type="entry name" value="SQCY_1"/>
    <property type="match status" value="1"/>
</dbReference>
<dbReference type="EMBL" id="CAJVPS010000004">
    <property type="protein sequence ID" value="CAG8438416.1"/>
    <property type="molecule type" value="Genomic_DNA"/>
</dbReference>
<dbReference type="GO" id="GO:0016104">
    <property type="term" value="P:triterpenoid biosynthetic process"/>
    <property type="evidence" value="ECO:0007669"/>
    <property type="project" value="InterPro"/>
</dbReference>
<name>A0A9N8V3I0_9GLOM</name>
<dbReference type="Pfam" id="PF13249">
    <property type="entry name" value="SQHop_cyclase_N"/>
    <property type="match status" value="1"/>
</dbReference>
<evidence type="ECO:0000259" key="8">
    <source>
        <dbReference type="Pfam" id="PF13243"/>
    </source>
</evidence>
<dbReference type="Gene3D" id="6.20.120.20">
    <property type="match status" value="1"/>
</dbReference>
<dbReference type="InterPro" id="IPR032697">
    <property type="entry name" value="SQ_cyclase_N"/>
</dbReference>
<feature type="domain" description="Squalene cyclase N-terminal" evidence="9">
    <location>
        <begin position="87"/>
        <end position="328"/>
    </location>
</feature>
<proteinExistence type="inferred from homology"/>
<dbReference type="FunFam" id="1.50.10.20:FF:000003">
    <property type="entry name" value="Terpene cyclase/mutase family member"/>
    <property type="match status" value="1"/>
</dbReference>
<protein>
    <recommendedName>
        <fullName evidence="7">Terpene cyclase/mutase family member</fullName>
        <ecNumber evidence="7">5.4.99.-</ecNumber>
    </recommendedName>
</protein>
<keyword evidence="2" id="KW-0444">Lipid biosynthesis</keyword>
<evidence type="ECO:0000256" key="2">
    <source>
        <dbReference type="ARBA" id="ARBA00022516"/>
    </source>
</evidence>
<evidence type="ECO:0000256" key="1">
    <source>
        <dbReference type="ARBA" id="ARBA00009755"/>
    </source>
</evidence>
<keyword evidence="4" id="KW-0752">Steroid biosynthesis</keyword>
<dbReference type="FunFam" id="1.50.10.20:FF:000002">
    <property type="entry name" value="Terpene cyclase/mutase family member"/>
    <property type="match status" value="1"/>
</dbReference>
<dbReference type="Gene3D" id="1.50.10.20">
    <property type="match status" value="2"/>
</dbReference>
<dbReference type="SFLD" id="SFLDG01016">
    <property type="entry name" value="Prenyltransferase_Like_2"/>
    <property type="match status" value="1"/>
</dbReference>
<organism evidence="10 11">
    <name type="scientific">Ambispora leptoticha</name>
    <dbReference type="NCBI Taxonomy" id="144679"/>
    <lineage>
        <taxon>Eukaryota</taxon>
        <taxon>Fungi</taxon>
        <taxon>Fungi incertae sedis</taxon>
        <taxon>Mucoromycota</taxon>
        <taxon>Glomeromycotina</taxon>
        <taxon>Glomeromycetes</taxon>
        <taxon>Archaeosporales</taxon>
        <taxon>Ambisporaceae</taxon>
        <taxon>Ambispora</taxon>
    </lineage>
</organism>
<dbReference type="InterPro" id="IPR032696">
    <property type="entry name" value="SQ_cyclase_C"/>
</dbReference>
<feature type="domain" description="Squalene cyclase C-terminal" evidence="8">
    <location>
        <begin position="386"/>
        <end position="719"/>
    </location>
</feature>
<dbReference type="GO" id="GO:0006696">
    <property type="term" value="P:ergosterol biosynthetic process"/>
    <property type="evidence" value="ECO:0007669"/>
    <property type="project" value="TreeGrafter"/>
</dbReference>